<dbReference type="Proteomes" id="UP000138550">
    <property type="component" value="Segment"/>
</dbReference>
<accession>A0A1B0XBC3</accession>
<organism evidence="1 2">
    <name type="scientific">Equine adenovirus A serotype 1</name>
    <name type="common">EAdV-1</name>
    <name type="synonym">Equine adenovirus 1</name>
    <dbReference type="NCBI Taxonomy" id="46916"/>
    <lineage>
        <taxon>Viruses</taxon>
        <taxon>Varidnaviria</taxon>
        <taxon>Bamfordvirae</taxon>
        <taxon>Preplasmiviricota</taxon>
        <taxon>Polisuviricotina</taxon>
        <taxon>Pharingeaviricetes</taxon>
        <taxon>Rowavirales</taxon>
        <taxon>Adenoviridae</taxon>
        <taxon>Mastadenovirus</taxon>
        <taxon>Mastadenovirus equi</taxon>
        <taxon>Equine mastadenovirus A</taxon>
    </lineage>
</organism>
<protein>
    <submittedName>
        <fullName evidence="1">E4 ORF A</fullName>
    </submittedName>
</protein>
<organismHost>
    <name type="scientific">Equus caballus</name>
    <name type="common">Horse</name>
    <dbReference type="NCBI Taxonomy" id="9796"/>
</organismHost>
<evidence type="ECO:0000313" key="2">
    <source>
        <dbReference type="Proteomes" id="UP000138550"/>
    </source>
</evidence>
<name>A0A1B0XBC3_ADEE1</name>
<evidence type="ECO:0000313" key="1">
    <source>
        <dbReference type="EMBL" id="ANG08581.1"/>
    </source>
</evidence>
<sequence length="130" mass="14225">MAAFGLRLGGSFCLRLHKTLLEAVCVSVDLHEFLPLELRRVFSRLIRAQGVKPEAAFVSAVSVAVGETLDVYVFVGCDQGAFGTVSGLHGIARCVQDFLREHFQTLLPENQADLVSALVVQWEPNLLSIK</sequence>
<reference evidence="1 2" key="1">
    <citation type="submission" date="2015-11" db="EMBL/GenBank/DDBJ databases">
        <title>Next-gen sequencing and molecular characterization of equine adenovirus serotype 1 isolated from healthy equines in India.</title>
        <authorList>
            <person name="Appaiahgari M.B."/>
            <person name="Gulati B.R."/>
            <person name="Singh A."/>
            <person name="Kathaperumal K."/>
            <person name="Vrati S."/>
        </authorList>
    </citation>
    <scope>NUCLEOTIDE SEQUENCE [LARGE SCALE GENOMIC DNA]</scope>
    <source>
        <strain evidence="1">H9NS</strain>
    </source>
</reference>
<gene>
    <name evidence="1" type="primary">E4 ORF A</name>
</gene>
<dbReference type="EMBL" id="KU133477">
    <property type="protein sequence ID" value="ANG08581.1"/>
    <property type="molecule type" value="Genomic_DNA"/>
</dbReference>
<proteinExistence type="predicted"/>